<reference evidence="2" key="1">
    <citation type="submission" date="2022-07" db="EMBL/GenBank/DDBJ databases">
        <authorList>
            <person name="Li W.-J."/>
            <person name="Deng Q.-Q."/>
        </authorList>
    </citation>
    <scope>NUCLEOTIDE SEQUENCE</scope>
    <source>
        <strain evidence="2">SYSU M60031</strain>
    </source>
</reference>
<dbReference type="InterPro" id="IPR000182">
    <property type="entry name" value="GNAT_dom"/>
</dbReference>
<dbReference type="InterPro" id="IPR016181">
    <property type="entry name" value="Acyl_CoA_acyltransferase"/>
</dbReference>
<dbReference type="Gene3D" id="3.40.630.30">
    <property type="match status" value="1"/>
</dbReference>
<dbReference type="Pfam" id="PF00583">
    <property type="entry name" value="Acetyltransf_1"/>
    <property type="match status" value="1"/>
</dbReference>
<evidence type="ECO:0000313" key="3">
    <source>
        <dbReference type="Proteomes" id="UP001156102"/>
    </source>
</evidence>
<dbReference type="SUPFAM" id="SSF55729">
    <property type="entry name" value="Acyl-CoA N-acyltransferases (Nat)"/>
    <property type="match status" value="1"/>
</dbReference>
<dbReference type="InterPro" id="IPR052777">
    <property type="entry name" value="Acetyltransferase_Enz"/>
</dbReference>
<dbReference type="GO" id="GO:0016747">
    <property type="term" value="F:acyltransferase activity, transferring groups other than amino-acyl groups"/>
    <property type="evidence" value="ECO:0007669"/>
    <property type="project" value="InterPro"/>
</dbReference>
<dbReference type="RefSeq" id="WP_254758501.1">
    <property type="nucleotide sequence ID" value="NZ_JANCLT010000003.1"/>
</dbReference>
<dbReference type="PANTHER" id="PTHR43305">
    <property type="entry name" value="FAMILY N-ACETYLTRANSFERASE, PUTATIVE (AFU_ORTHOLOGUE AFUA_2G01380)-RELATED"/>
    <property type="match status" value="1"/>
</dbReference>
<dbReference type="AlphaFoldDB" id="A0AA41X7G8"/>
<dbReference type="PANTHER" id="PTHR43305:SF1">
    <property type="entry name" value="FAMILY N-ACETYLTRANSFERASE, PUTATIVE (AFU_ORTHOLOGUE AFUA_2G01380)-RELATED"/>
    <property type="match status" value="1"/>
</dbReference>
<protein>
    <submittedName>
        <fullName evidence="2">GNAT family N-acetyltransferase</fullName>
    </submittedName>
</protein>
<dbReference type="CDD" id="cd04301">
    <property type="entry name" value="NAT_SF"/>
    <property type="match status" value="1"/>
</dbReference>
<dbReference type="PROSITE" id="PS51186">
    <property type="entry name" value="GNAT"/>
    <property type="match status" value="1"/>
</dbReference>
<name>A0AA41X7G8_9BACI</name>
<feature type="domain" description="N-acetyltransferase" evidence="1">
    <location>
        <begin position="1"/>
        <end position="153"/>
    </location>
</feature>
<dbReference type="Proteomes" id="UP001156102">
    <property type="component" value="Unassembled WGS sequence"/>
</dbReference>
<gene>
    <name evidence="2" type="ORF">NK662_08595</name>
</gene>
<comment type="caution">
    <text evidence="2">The sequence shown here is derived from an EMBL/GenBank/DDBJ whole genome shotgun (WGS) entry which is preliminary data.</text>
</comment>
<sequence>MRYIEVTDNEQLSEVREIFAEYTASLGINLDFQGVEAELAALPGKYAPPEGAIFLAIDQETAGCVALRKLEEGVGEIKRLYVRPHFKGRGLGRQLMSLIIRKAPELGYTKLRLDTLPSMKEAVSLYTSLGFNRIAPYCYNPIEGAMYMELTLPSHM</sequence>
<dbReference type="EMBL" id="JANCLT010000003">
    <property type="protein sequence ID" value="MCP8968598.1"/>
    <property type="molecule type" value="Genomic_DNA"/>
</dbReference>
<accession>A0AA41X7G8</accession>
<organism evidence="2 3">
    <name type="scientific">Ectobacillus ponti</name>
    <dbReference type="NCBI Taxonomy" id="2961894"/>
    <lineage>
        <taxon>Bacteria</taxon>
        <taxon>Bacillati</taxon>
        <taxon>Bacillota</taxon>
        <taxon>Bacilli</taxon>
        <taxon>Bacillales</taxon>
        <taxon>Bacillaceae</taxon>
        <taxon>Ectobacillus</taxon>
    </lineage>
</organism>
<evidence type="ECO:0000313" key="2">
    <source>
        <dbReference type="EMBL" id="MCP8968598.1"/>
    </source>
</evidence>
<proteinExistence type="predicted"/>
<keyword evidence="3" id="KW-1185">Reference proteome</keyword>
<evidence type="ECO:0000259" key="1">
    <source>
        <dbReference type="PROSITE" id="PS51186"/>
    </source>
</evidence>